<feature type="compositionally biased region" description="Low complexity" evidence="7">
    <location>
        <begin position="22"/>
        <end position="49"/>
    </location>
</feature>
<feature type="domain" description="CUE" evidence="9">
    <location>
        <begin position="105"/>
        <end position="149"/>
    </location>
</feature>
<dbReference type="InterPro" id="IPR003892">
    <property type="entry name" value="CUE"/>
</dbReference>
<feature type="region of interest" description="Disordered" evidence="7">
    <location>
        <begin position="163"/>
        <end position="214"/>
    </location>
</feature>
<dbReference type="OMA" id="WACNLCT"/>
<protein>
    <submittedName>
        <fullName evidence="10">GH22714</fullName>
    </submittedName>
</protein>
<dbReference type="FunCoup" id="B4JWM4">
    <property type="interactions" value="139"/>
</dbReference>
<dbReference type="AlphaFoldDB" id="B4JWM4"/>
<feature type="compositionally biased region" description="Acidic residues" evidence="7">
    <location>
        <begin position="812"/>
        <end position="827"/>
    </location>
</feature>
<dbReference type="PhylomeDB" id="B4JWM4"/>
<dbReference type="PROSITE" id="PS51140">
    <property type="entry name" value="CUE"/>
    <property type="match status" value="1"/>
</dbReference>
<evidence type="ECO:0000256" key="1">
    <source>
        <dbReference type="ARBA" id="ARBA00022723"/>
    </source>
</evidence>
<feature type="compositionally biased region" description="Polar residues" evidence="7">
    <location>
        <begin position="681"/>
        <end position="702"/>
    </location>
</feature>
<dbReference type="SMART" id="SM00547">
    <property type="entry name" value="ZnF_RBZ"/>
    <property type="match status" value="1"/>
</dbReference>
<evidence type="ECO:0000256" key="4">
    <source>
        <dbReference type="ARBA" id="ARBA00023054"/>
    </source>
</evidence>
<feature type="region of interest" description="Disordered" evidence="7">
    <location>
        <begin position="227"/>
        <end position="329"/>
    </location>
</feature>
<feature type="compositionally biased region" description="Pro residues" evidence="7">
    <location>
        <begin position="254"/>
        <end position="266"/>
    </location>
</feature>
<feature type="compositionally biased region" description="Low complexity" evidence="7">
    <location>
        <begin position="76"/>
        <end position="90"/>
    </location>
</feature>
<feature type="region of interest" description="Disordered" evidence="7">
    <location>
        <begin position="666"/>
        <end position="714"/>
    </location>
</feature>
<gene>
    <name evidence="10" type="primary">Dgri\GH22714</name>
    <name evidence="10" type="ORF">Dgri_GH22714</name>
</gene>
<dbReference type="PROSITE" id="PS50199">
    <property type="entry name" value="ZF_RANBP2_2"/>
    <property type="match status" value="1"/>
</dbReference>
<dbReference type="InterPro" id="IPR001876">
    <property type="entry name" value="Znf_RanBP2"/>
</dbReference>
<evidence type="ECO:0000256" key="6">
    <source>
        <dbReference type="SAM" id="Coils"/>
    </source>
</evidence>
<dbReference type="OrthoDB" id="6367910at2759"/>
<dbReference type="Gene3D" id="1.10.8.10">
    <property type="entry name" value="DNA helicase RuvA subunit, C-terminal domain"/>
    <property type="match status" value="1"/>
</dbReference>
<dbReference type="InterPro" id="IPR041911">
    <property type="entry name" value="TAB2/3_CUE"/>
</dbReference>
<dbReference type="PANTHER" id="PTHR23353:SF23">
    <property type="entry name" value="PROTEIN HAIRLESS"/>
    <property type="match status" value="1"/>
</dbReference>
<dbReference type="Gene3D" id="2.30.30.380">
    <property type="entry name" value="Zn-finger domain of Sec23/24"/>
    <property type="match status" value="1"/>
</dbReference>
<evidence type="ECO:0000256" key="7">
    <source>
        <dbReference type="SAM" id="MobiDB-lite"/>
    </source>
</evidence>
<feature type="compositionally biased region" description="Low complexity" evidence="7">
    <location>
        <begin position="227"/>
        <end position="245"/>
    </location>
</feature>
<feature type="compositionally biased region" description="Low complexity" evidence="7">
    <location>
        <begin position="372"/>
        <end position="388"/>
    </location>
</feature>
<feature type="region of interest" description="Disordered" evidence="7">
    <location>
        <begin position="870"/>
        <end position="892"/>
    </location>
</feature>
<evidence type="ECO:0000313" key="11">
    <source>
        <dbReference type="Proteomes" id="UP000001070"/>
    </source>
</evidence>
<dbReference type="SMART" id="SM00546">
    <property type="entry name" value="CUE"/>
    <property type="match status" value="1"/>
</dbReference>
<feature type="compositionally biased region" description="Low complexity" evidence="7">
    <location>
        <begin position="187"/>
        <end position="200"/>
    </location>
</feature>
<keyword evidence="2 5" id="KW-0863">Zinc-finger</keyword>
<name>B4JWM4_DROGR</name>
<dbReference type="EMBL" id="CH916375">
    <property type="protein sequence ID" value="EDV98362.1"/>
    <property type="molecule type" value="Genomic_DNA"/>
</dbReference>
<organism evidence="11">
    <name type="scientific">Drosophila grimshawi</name>
    <name type="common">Hawaiian fruit fly</name>
    <name type="synonym">Idiomyia grimshawi</name>
    <dbReference type="NCBI Taxonomy" id="7222"/>
    <lineage>
        <taxon>Eukaryota</taxon>
        <taxon>Metazoa</taxon>
        <taxon>Ecdysozoa</taxon>
        <taxon>Arthropoda</taxon>
        <taxon>Hexapoda</taxon>
        <taxon>Insecta</taxon>
        <taxon>Pterygota</taxon>
        <taxon>Neoptera</taxon>
        <taxon>Endopterygota</taxon>
        <taxon>Diptera</taxon>
        <taxon>Brachycera</taxon>
        <taxon>Muscomorpha</taxon>
        <taxon>Ephydroidea</taxon>
        <taxon>Drosophilidae</taxon>
        <taxon>Drosophila</taxon>
        <taxon>Hawaiian Drosophila</taxon>
    </lineage>
</organism>
<sequence length="892" mass="96747">MAATPPMPPGANNFQLNGNSPEQQQQQQQEENKTSNKSISNNNNNNKTPNIAEALHQSFQFKALLNADEKQERDTNSNINSDSNSNSNSDEQSKSRLSCACTNISIMHLFHEMKQEFPTLPDALVTQCVNENCHQRDNCIQMLRKELSLHPSPVQSYPAKVVQQQQHLQQRPLKPLRAAPATPPTATPTTPKATPITTPTTPTPPMPPTARPRPTTLNLQRQINAQLQQKLQQRQLQQQQQLQALTTPNKPLRRAPPLPPLPPPRPATTIATTTTASTTTPSFSNDSSCLTSPLSSSESELSLNVSLSSPTTAAQQPQQQQQRQIRSPIVRHRSEINLQPEPPYAREFLTNAAVAVSPVAVSPVAAVAISPTTTTATTPSSSGQSTPSGNPRKSFTSLNLTLRQPLSPQCGPNNNNSNNNHGIAVQPSTIDITAGPAASGNGSSGITYSSSSFDARRGTHKNFQLTVTDEGSVFTAGCVRPQTPLYPPCAMLANDVATPPTAATTAAQQQQQQLWEQLATAATADMNTQVFPYATLAQKYVVATNYNNNHLHNSNNNNSNDNSPSVTHMPLYEGIVPESDRAVHAATIERQKTRRDKLANALRDNKKRLLSLEQEINILTEPVPLGESERLDRDIKKLTDDCQRLLNIINDPQLNGTAIDCAPNSNSMNRQLSAPAGAQVQPFQQQRTTGQLAPPANVQSRNPMPPNSLRLHSVPSTATQPHLDFVQHHASSVSAPSSACLTPQMQQQQMQQQQMQLEPPPTYAQYYQFQQFLRNQRAAAAAAGSPAFVLPPTAAASAMGAMGALGVPQQHEEEEESLSESEVDEGEEPLDMWACNLCTFRNHPQLNICEACDNVRIQPGMIRILHSEAAATPSPTPTPTMAATAAAAALHT</sequence>
<dbReference type="eggNOG" id="ENOG502QRAY">
    <property type="taxonomic scope" value="Eukaryota"/>
</dbReference>
<keyword evidence="3" id="KW-0862">Zinc</keyword>
<feature type="coiled-coil region" evidence="6">
    <location>
        <begin position="588"/>
        <end position="648"/>
    </location>
</feature>
<dbReference type="Proteomes" id="UP000001070">
    <property type="component" value="Unassembled WGS sequence"/>
</dbReference>
<dbReference type="InParanoid" id="B4JWM4"/>
<dbReference type="PANTHER" id="PTHR23353">
    <property type="entry name" value="RAB-GAP/TBC-RELATED"/>
    <property type="match status" value="1"/>
</dbReference>
<evidence type="ECO:0000256" key="2">
    <source>
        <dbReference type="ARBA" id="ARBA00022771"/>
    </source>
</evidence>
<feature type="region of interest" description="Disordered" evidence="7">
    <location>
        <begin position="1"/>
        <end position="49"/>
    </location>
</feature>
<evidence type="ECO:0000313" key="10">
    <source>
        <dbReference type="EMBL" id="EDV98362.1"/>
    </source>
</evidence>
<evidence type="ECO:0000256" key="5">
    <source>
        <dbReference type="PROSITE-ProRule" id="PRU00322"/>
    </source>
</evidence>
<dbReference type="InterPro" id="IPR053019">
    <property type="entry name" value="GATA_zinc_finger"/>
</dbReference>
<feature type="compositionally biased region" description="Polar residues" evidence="7">
    <location>
        <begin position="389"/>
        <end position="412"/>
    </location>
</feature>
<reference evidence="10 11" key="1">
    <citation type="journal article" date="2007" name="Nature">
        <title>Evolution of genes and genomes on the Drosophila phylogeny.</title>
        <authorList>
            <consortium name="Drosophila 12 Genomes Consortium"/>
            <person name="Clark A.G."/>
            <person name="Eisen M.B."/>
            <person name="Smith D.R."/>
            <person name="Bergman C.M."/>
            <person name="Oliver B."/>
            <person name="Markow T.A."/>
            <person name="Kaufman T.C."/>
            <person name="Kellis M."/>
            <person name="Gelbart W."/>
            <person name="Iyer V.N."/>
            <person name="Pollard D.A."/>
            <person name="Sackton T.B."/>
            <person name="Larracuente A.M."/>
            <person name="Singh N.D."/>
            <person name="Abad J.P."/>
            <person name="Abt D.N."/>
            <person name="Adryan B."/>
            <person name="Aguade M."/>
            <person name="Akashi H."/>
            <person name="Anderson W.W."/>
            <person name="Aquadro C.F."/>
            <person name="Ardell D.H."/>
            <person name="Arguello R."/>
            <person name="Artieri C.G."/>
            <person name="Barbash D.A."/>
            <person name="Barker D."/>
            <person name="Barsanti P."/>
            <person name="Batterham P."/>
            <person name="Batzoglou S."/>
            <person name="Begun D."/>
            <person name="Bhutkar A."/>
            <person name="Blanco E."/>
            <person name="Bosak S.A."/>
            <person name="Bradley R.K."/>
            <person name="Brand A.D."/>
            <person name="Brent M.R."/>
            <person name="Brooks A.N."/>
            <person name="Brown R.H."/>
            <person name="Butlin R.K."/>
            <person name="Caggese C."/>
            <person name="Calvi B.R."/>
            <person name="Bernardo de Carvalho A."/>
            <person name="Caspi A."/>
            <person name="Castrezana S."/>
            <person name="Celniker S.E."/>
            <person name="Chang J.L."/>
            <person name="Chapple C."/>
            <person name="Chatterji S."/>
            <person name="Chinwalla A."/>
            <person name="Civetta A."/>
            <person name="Clifton S.W."/>
            <person name="Comeron J.M."/>
            <person name="Costello J.C."/>
            <person name="Coyne J.A."/>
            <person name="Daub J."/>
            <person name="David R.G."/>
            <person name="Delcher A.L."/>
            <person name="Delehaunty K."/>
            <person name="Do C.B."/>
            <person name="Ebling H."/>
            <person name="Edwards K."/>
            <person name="Eickbush T."/>
            <person name="Evans J.D."/>
            <person name="Filipski A."/>
            <person name="Findeiss S."/>
            <person name="Freyhult E."/>
            <person name="Fulton L."/>
            <person name="Fulton R."/>
            <person name="Garcia A.C."/>
            <person name="Gardiner A."/>
            <person name="Garfield D.A."/>
            <person name="Garvin B.E."/>
            <person name="Gibson G."/>
            <person name="Gilbert D."/>
            <person name="Gnerre S."/>
            <person name="Godfrey J."/>
            <person name="Good R."/>
            <person name="Gotea V."/>
            <person name="Gravely B."/>
            <person name="Greenberg A.J."/>
            <person name="Griffiths-Jones S."/>
            <person name="Gross S."/>
            <person name="Guigo R."/>
            <person name="Gustafson E.A."/>
            <person name="Haerty W."/>
            <person name="Hahn M.W."/>
            <person name="Halligan D.L."/>
            <person name="Halpern A.L."/>
            <person name="Halter G.M."/>
            <person name="Han M.V."/>
            <person name="Heger A."/>
            <person name="Hillier L."/>
            <person name="Hinrichs A.S."/>
            <person name="Holmes I."/>
            <person name="Hoskins R.A."/>
            <person name="Hubisz M.J."/>
            <person name="Hultmark D."/>
            <person name="Huntley M.A."/>
            <person name="Jaffe D.B."/>
            <person name="Jagadeeshan S."/>
            <person name="Jeck W.R."/>
            <person name="Johnson J."/>
            <person name="Jones C.D."/>
            <person name="Jordan W.C."/>
            <person name="Karpen G.H."/>
            <person name="Kataoka E."/>
            <person name="Keightley P.D."/>
            <person name="Kheradpour P."/>
            <person name="Kirkness E.F."/>
            <person name="Koerich L.B."/>
            <person name="Kristiansen K."/>
            <person name="Kudrna D."/>
            <person name="Kulathinal R.J."/>
            <person name="Kumar S."/>
            <person name="Kwok R."/>
            <person name="Lander E."/>
            <person name="Langley C.H."/>
            <person name="Lapoint R."/>
            <person name="Lazzaro B.P."/>
            <person name="Lee S.J."/>
            <person name="Levesque L."/>
            <person name="Li R."/>
            <person name="Lin C.F."/>
            <person name="Lin M.F."/>
            <person name="Lindblad-Toh K."/>
            <person name="Llopart A."/>
            <person name="Long M."/>
            <person name="Low L."/>
            <person name="Lozovsky E."/>
            <person name="Lu J."/>
            <person name="Luo M."/>
            <person name="Machado C.A."/>
            <person name="Makalowski W."/>
            <person name="Marzo M."/>
            <person name="Matsuda M."/>
            <person name="Matzkin L."/>
            <person name="McAllister B."/>
            <person name="McBride C.S."/>
            <person name="McKernan B."/>
            <person name="McKernan K."/>
            <person name="Mendez-Lago M."/>
            <person name="Minx P."/>
            <person name="Mollenhauer M.U."/>
            <person name="Montooth K."/>
            <person name="Mount S.M."/>
            <person name="Mu X."/>
            <person name="Myers E."/>
            <person name="Negre B."/>
            <person name="Newfeld S."/>
            <person name="Nielsen R."/>
            <person name="Noor M.A."/>
            <person name="O'Grady P."/>
            <person name="Pachter L."/>
            <person name="Papaceit M."/>
            <person name="Parisi M.J."/>
            <person name="Parisi M."/>
            <person name="Parts L."/>
            <person name="Pedersen J.S."/>
            <person name="Pesole G."/>
            <person name="Phillippy A.M."/>
            <person name="Ponting C.P."/>
            <person name="Pop M."/>
            <person name="Porcelli D."/>
            <person name="Powell J.R."/>
            <person name="Prohaska S."/>
            <person name="Pruitt K."/>
            <person name="Puig M."/>
            <person name="Quesneville H."/>
            <person name="Ram K.R."/>
            <person name="Rand D."/>
            <person name="Rasmussen M.D."/>
            <person name="Reed L.K."/>
            <person name="Reenan R."/>
            <person name="Reily A."/>
            <person name="Remington K.A."/>
            <person name="Rieger T.T."/>
            <person name="Ritchie M.G."/>
            <person name="Robin C."/>
            <person name="Rogers Y.H."/>
            <person name="Rohde C."/>
            <person name="Rozas J."/>
            <person name="Rubenfield M.J."/>
            <person name="Ruiz A."/>
            <person name="Russo S."/>
            <person name="Salzberg S.L."/>
            <person name="Sanchez-Gracia A."/>
            <person name="Saranga D.J."/>
            <person name="Sato H."/>
            <person name="Schaeffer S.W."/>
            <person name="Schatz M.C."/>
            <person name="Schlenke T."/>
            <person name="Schwartz R."/>
            <person name="Segarra C."/>
            <person name="Singh R.S."/>
            <person name="Sirot L."/>
            <person name="Sirota M."/>
            <person name="Sisneros N.B."/>
            <person name="Smith C.D."/>
            <person name="Smith T.F."/>
            <person name="Spieth J."/>
            <person name="Stage D.E."/>
            <person name="Stark A."/>
            <person name="Stephan W."/>
            <person name="Strausberg R.L."/>
            <person name="Strempel S."/>
            <person name="Sturgill D."/>
            <person name="Sutton G."/>
            <person name="Sutton G.G."/>
            <person name="Tao W."/>
            <person name="Teichmann S."/>
            <person name="Tobari Y.N."/>
            <person name="Tomimura Y."/>
            <person name="Tsolas J.M."/>
            <person name="Valente V.L."/>
            <person name="Venter E."/>
            <person name="Venter J.C."/>
            <person name="Vicario S."/>
            <person name="Vieira F.G."/>
            <person name="Vilella A.J."/>
            <person name="Villasante A."/>
            <person name="Walenz B."/>
            <person name="Wang J."/>
            <person name="Wasserman M."/>
            <person name="Watts T."/>
            <person name="Wilson D."/>
            <person name="Wilson R.K."/>
            <person name="Wing R.A."/>
            <person name="Wolfner M.F."/>
            <person name="Wong A."/>
            <person name="Wong G.K."/>
            <person name="Wu C.I."/>
            <person name="Wu G."/>
            <person name="Yamamoto D."/>
            <person name="Yang H.P."/>
            <person name="Yang S.P."/>
            <person name="Yorke J.A."/>
            <person name="Yoshida K."/>
            <person name="Zdobnov E."/>
            <person name="Zhang P."/>
            <person name="Zhang Y."/>
            <person name="Zimin A.V."/>
            <person name="Baldwin J."/>
            <person name="Abdouelleil A."/>
            <person name="Abdulkadir J."/>
            <person name="Abebe A."/>
            <person name="Abera B."/>
            <person name="Abreu J."/>
            <person name="Acer S.C."/>
            <person name="Aftuck L."/>
            <person name="Alexander A."/>
            <person name="An P."/>
            <person name="Anderson E."/>
            <person name="Anderson S."/>
            <person name="Arachi H."/>
            <person name="Azer M."/>
            <person name="Bachantsang P."/>
            <person name="Barry A."/>
            <person name="Bayul T."/>
            <person name="Berlin A."/>
            <person name="Bessette D."/>
            <person name="Bloom T."/>
            <person name="Blye J."/>
            <person name="Boguslavskiy L."/>
            <person name="Bonnet C."/>
            <person name="Boukhgalter B."/>
            <person name="Bourzgui I."/>
            <person name="Brown A."/>
            <person name="Cahill P."/>
            <person name="Channer S."/>
            <person name="Cheshatsang Y."/>
            <person name="Chuda L."/>
            <person name="Citroen M."/>
            <person name="Collymore A."/>
            <person name="Cooke P."/>
            <person name="Costello M."/>
            <person name="D'Aco K."/>
            <person name="Daza R."/>
            <person name="De Haan G."/>
            <person name="DeGray S."/>
            <person name="DeMaso C."/>
            <person name="Dhargay N."/>
            <person name="Dooley K."/>
            <person name="Dooley E."/>
            <person name="Doricent M."/>
            <person name="Dorje P."/>
            <person name="Dorjee K."/>
            <person name="Dupes A."/>
            <person name="Elong R."/>
            <person name="Falk J."/>
            <person name="Farina A."/>
            <person name="Faro S."/>
            <person name="Ferguson D."/>
            <person name="Fisher S."/>
            <person name="Foley C.D."/>
            <person name="Franke A."/>
            <person name="Friedrich D."/>
            <person name="Gadbois L."/>
            <person name="Gearin G."/>
            <person name="Gearin C.R."/>
            <person name="Giannoukos G."/>
            <person name="Goode T."/>
            <person name="Graham J."/>
            <person name="Grandbois E."/>
            <person name="Grewal S."/>
            <person name="Gyaltsen K."/>
            <person name="Hafez N."/>
            <person name="Hagos B."/>
            <person name="Hall J."/>
            <person name="Henson C."/>
            <person name="Hollinger A."/>
            <person name="Honan T."/>
            <person name="Huard M.D."/>
            <person name="Hughes L."/>
            <person name="Hurhula B."/>
            <person name="Husby M.E."/>
            <person name="Kamat A."/>
            <person name="Kanga B."/>
            <person name="Kashin S."/>
            <person name="Khazanovich D."/>
            <person name="Kisner P."/>
            <person name="Lance K."/>
            <person name="Lara M."/>
            <person name="Lee W."/>
            <person name="Lennon N."/>
            <person name="Letendre F."/>
            <person name="LeVine R."/>
            <person name="Lipovsky A."/>
            <person name="Liu X."/>
            <person name="Liu J."/>
            <person name="Liu S."/>
            <person name="Lokyitsang T."/>
            <person name="Lokyitsang Y."/>
            <person name="Lubonja R."/>
            <person name="Lui A."/>
            <person name="MacDonald P."/>
            <person name="Magnisalis V."/>
            <person name="Maru K."/>
            <person name="Matthews C."/>
            <person name="McCusker W."/>
            <person name="McDonough S."/>
            <person name="Mehta T."/>
            <person name="Meldrim J."/>
            <person name="Meneus L."/>
            <person name="Mihai O."/>
            <person name="Mihalev A."/>
            <person name="Mihova T."/>
            <person name="Mittelman R."/>
            <person name="Mlenga V."/>
            <person name="Montmayeur A."/>
            <person name="Mulrain L."/>
            <person name="Navidi A."/>
            <person name="Naylor J."/>
            <person name="Negash T."/>
            <person name="Nguyen T."/>
            <person name="Nguyen N."/>
            <person name="Nicol R."/>
            <person name="Norbu C."/>
            <person name="Norbu N."/>
            <person name="Novod N."/>
            <person name="O'Neill B."/>
            <person name="Osman S."/>
            <person name="Markiewicz E."/>
            <person name="Oyono O.L."/>
            <person name="Patti C."/>
            <person name="Phunkhang P."/>
            <person name="Pierre F."/>
            <person name="Priest M."/>
            <person name="Raghuraman S."/>
            <person name="Rege F."/>
            <person name="Reyes R."/>
            <person name="Rise C."/>
            <person name="Rogov P."/>
            <person name="Ross K."/>
            <person name="Ryan E."/>
            <person name="Settipalli S."/>
            <person name="Shea T."/>
            <person name="Sherpa N."/>
            <person name="Shi L."/>
            <person name="Shih D."/>
            <person name="Sparrow T."/>
            <person name="Spaulding J."/>
            <person name="Stalker J."/>
            <person name="Stange-Thomann N."/>
            <person name="Stavropoulos S."/>
            <person name="Stone C."/>
            <person name="Strader C."/>
            <person name="Tesfaye S."/>
            <person name="Thomson T."/>
            <person name="Thoulutsang Y."/>
            <person name="Thoulutsang D."/>
            <person name="Topham K."/>
            <person name="Topping I."/>
            <person name="Tsamla T."/>
            <person name="Vassiliev H."/>
            <person name="Vo A."/>
            <person name="Wangchuk T."/>
            <person name="Wangdi T."/>
            <person name="Weiand M."/>
            <person name="Wilkinson J."/>
            <person name="Wilson A."/>
            <person name="Yadav S."/>
            <person name="Young G."/>
            <person name="Yu Q."/>
            <person name="Zembek L."/>
            <person name="Zhong D."/>
            <person name="Zimmer A."/>
            <person name="Zwirko Z."/>
            <person name="Jaffe D.B."/>
            <person name="Alvarez P."/>
            <person name="Brockman W."/>
            <person name="Butler J."/>
            <person name="Chin C."/>
            <person name="Gnerre S."/>
            <person name="Grabherr M."/>
            <person name="Kleber M."/>
            <person name="Mauceli E."/>
            <person name="MacCallum I."/>
        </authorList>
    </citation>
    <scope>NUCLEOTIDE SEQUENCE [LARGE SCALE GENOMIC DNA]</scope>
    <source>
        <strain evidence="11">Tucson 15287-2541.00</strain>
    </source>
</reference>
<proteinExistence type="predicted"/>
<feature type="region of interest" description="Disordered" evidence="7">
    <location>
        <begin position="372"/>
        <end position="424"/>
    </location>
</feature>
<dbReference type="PROSITE" id="PS01358">
    <property type="entry name" value="ZF_RANBP2_1"/>
    <property type="match status" value="1"/>
</dbReference>
<feature type="compositionally biased region" description="Polar residues" evidence="7">
    <location>
        <begin position="12"/>
        <end position="21"/>
    </location>
</feature>
<keyword evidence="4 6" id="KW-0175">Coiled coil</keyword>
<feature type="compositionally biased region" description="Low complexity" evidence="7">
    <location>
        <begin position="163"/>
        <end position="180"/>
    </location>
</feature>
<evidence type="ECO:0000256" key="3">
    <source>
        <dbReference type="ARBA" id="ARBA00022833"/>
    </source>
</evidence>
<feature type="compositionally biased region" description="Low complexity" evidence="7">
    <location>
        <begin position="267"/>
        <end position="328"/>
    </location>
</feature>
<evidence type="ECO:0000259" key="9">
    <source>
        <dbReference type="PROSITE" id="PS51140"/>
    </source>
</evidence>
<dbReference type="GO" id="GO:0008270">
    <property type="term" value="F:zinc ion binding"/>
    <property type="evidence" value="ECO:0007669"/>
    <property type="project" value="UniProtKB-KW"/>
</dbReference>
<dbReference type="SUPFAM" id="SSF90209">
    <property type="entry name" value="Ran binding protein zinc finger-like"/>
    <property type="match status" value="1"/>
</dbReference>
<dbReference type="GO" id="GO:0043130">
    <property type="term" value="F:ubiquitin binding"/>
    <property type="evidence" value="ECO:0007669"/>
    <property type="project" value="InterPro"/>
</dbReference>
<accession>B4JWM4</accession>
<feature type="domain" description="RanBP2-type" evidence="8">
    <location>
        <begin position="824"/>
        <end position="858"/>
    </location>
</feature>
<feature type="compositionally biased region" description="Pro residues" evidence="7">
    <location>
        <begin position="201"/>
        <end position="211"/>
    </location>
</feature>
<keyword evidence="11" id="KW-1185">Reference proteome</keyword>
<feature type="region of interest" description="Disordered" evidence="7">
    <location>
        <begin position="806"/>
        <end position="827"/>
    </location>
</feature>
<keyword evidence="1" id="KW-0479">Metal-binding</keyword>
<feature type="region of interest" description="Disordered" evidence="7">
    <location>
        <begin position="68"/>
        <end position="93"/>
    </location>
</feature>
<dbReference type="InterPro" id="IPR036443">
    <property type="entry name" value="Znf_RanBP2_sf"/>
</dbReference>
<evidence type="ECO:0000259" key="8">
    <source>
        <dbReference type="PROSITE" id="PS50199"/>
    </source>
</evidence>
<dbReference type="STRING" id="7222.B4JWM4"/>
<dbReference type="HOGENOM" id="CLU_347255_0_0_1"/>
<dbReference type="CDD" id="cd14362">
    <property type="entry name" value="CUE_TAB2_TAB3"/>
    <property type="match status" value="1"/>
</dbReference>